<dbReference type="EMBL" id="GG663364">
    <property type="protein sequence ID" value="EEH10530.1"/>
    <property type="molecule type" value="Genomic_DNA"/>
</dbReference>
<evidence type="ECO:0000313" key="1">
    <source>
        <dbReference type="EMBL" id="EEH10530.1"/>
    </source>
</evidence>
<protein>
    <submittedName>
        <fullName evidence="1">Uncharacterized protein</fullName>
    </submittedName>
</protein>
<dbReference type="Proteomes" id="UP000001631">
    <property type="component" value="Unassembled WGS sequence"/>
</dbReference>
<dbReference type="HOGENOM" id="CLU_062040_0_0_1"/>
<dbReference type="VEuPathDB" id="FungiDB:I7I50_00250"/>
<evidence type="ECO:0000313" key="2">
    <source>
        <dbReference type="Proteomes" id="UP000001631"/>
    </source>
</evidence>
<reference evidence="1" key="1">
    <citation type="submission" date="2009-02" db="EMBL/GenBank/DDBJ databases">
        <title>The Genome Sequence of Ajellomyces capsulatus strain G186AR.</title>
        <authorList>
            <consortium name="The Broad Institute Genome Sequencing Platform"/>
            <person name="Champion M."/>
            <person name="Cuomo C."/>
            <person name="Ma L.-J."/>
            <person name="Henn M.R."/>
            <person name="Sil A."/>
            <person name="Goldman B."/>
            <person name="Young S.K."/>
            <person name="Kodira C.D."/>
            <person name="Zeng Q."/>
            <person name="Koehrsen M."/>
            <person name="Alvarado L."/>
            <person name="Berlin A."/>
            <person name="Borenstein D."/>
            <person name="Chen Z."/>
            <person name="Engels R."/>
            <person name="Freedman E."/>
            <person name="Gellesch M."/>
            <person name="Goldberg J."/>
            <person name="Griggs A."/>
            <person name="Gujja S."/>
            <person name="Heiman D."/>
            <person name="Hepburn T."/>
            <person name="Howarth C."/>
            <person name="Jen D."/>
            <person name="Larson L."/>
            <person name="Lewis B."/>
            <person name="Mehta T."/>
            <person name="Park D."/>
            <person name="Pearson M."/>
            <person name="Roberts A."/>
            <person name="Saif S."/>
            <person name="Shea T."/>
            <person name="Shenoy N."/>
            <person name="Sisk P."/>
            <person name="Stolte C."/>
            <person name="Sykes S."/>
            <person name="Walk T."/>
            <person name="White J."/>
            <person name="Yandava C."/>
            <person name="Klein B."/>
            <person name="McEwen J.G."/>
            <person name="Puccia R."/>
            <person name="Goldman G.H."/>
            <person name="Felipe M.S."/>
            <person name="Nino-Vega G."/>
            <person name="San-Blas G."/>
            <person name="Taylor J."/>
            <person name="Mendoza L."/>
            <person name="Galagan J."/>
            <person name="Nusbaum C."/>
            <person name="Birren B."/>
        </authorList>
    </citation>
    <scope>NUCLEOTIDE SEQUENCE</scope>
    <source>
        <strain evidence="1">G186AR</strain>
    </source>
</reference>
<sequence>MAADNLQERKSHRMMLRAIKESLEQLNNPCISGADLTDLGIQQFLMSMSLENRPLFFRPYSALIQPPEIDTLINYYPEFDESYFRNAENLSWYLNQYFQNCILPNHDLNPPGSSYVDFGSFKFGKLMDVSKHPRWQVQAAWNIAHATVPHMKVLMYSGIIGNRDELFRGELLAIIDVMCRRLNTKSLRPHIIAPVLLFSVVGMHHIRVLEAYFNGKELVVRATGLYDLEHRNHKLLIQLSKWWLGHASDRSTKEY</sequence>
<proteinExistence type="predicted"/>
<keyword evidence="2" id="KW-1185">Reference proteome</keyword>
<gene>
    <name evidence="1" type="ORF">HCBG_02175</name>
</gene>
<accession>C0NE82</accession>
<dbReference type="STRING" id="447093.C0NE82"/>
<name>C0NE82_AJECG</name>
<organism evidence="1 2">
    <name type="scientific">Ajellomyces capsulatus (strain G186AR / H82 / ATCC MYA-2454 / RMSCC 2432)</name>
    <name type="common">Darling's disease fungus</name>
    <name type="synonym">Histoplasma capsulatum</name>
    <dbReference type="NCBI Taxonomy" id="447093"/>
    <lineage>
        <taxon>Eukaryota</taxon>
        <taxon>Fungi</taxon>
        <taxon>Dikarya</taxon>
        <taxon>Ascomycota</taxon>
        <taxon>Pezizomycotina</taxon>
        <taxon>Eurotiomycetes</taxon>
        <taxon>Eurotiomycetidae</taxon>
        <taxon>Onygenales</taxon>
        <taxon>Ajellomycetaceae</taxon>
        <taxon>Histoplasma</taxon>
    </lineage>
</organism>
<dbReference type="InParanoid" id="C0NE82"/>
<dbReference type="GeneID" id="69035191"/>
<dbReference type="AlphaFoldDB" id="C0NE82"/>
<dbReference type="RefSeq" id="XP_045291010.1">
    <property type="nucleotide sequence ID" value="XM_045429224.1"/>
</dbReference>